<dbReference type="InterPro" id="IPR017853">
    <property type="entry name" value="GH"/>
</dbReference>
<sequence length="181" mass="20695">MIKAENLLASQGGPIILAQISTCNGWYYDQFYPSNPNTHKIWTENWTGWFNEWGGGDPHRTAEDVAFAVARFFQYGGTVQNYYMVTIYNLNGERACFFGNANETDNMTITFEGNKYTVPAWSVSILPECQTVVYNTAQVNRQTSIMLKKPNEADEGPLQWPWRLENLESLKSQLLKKKSES</sequence>
<name>A0ABC8RMH9_9AQUA</name>
<dbReference type="GO" id="GO:0004565">
    <property type="term" value="F:beta-galactosidase activity"/>
    <property type="evidence" value="ECO:0007669"/>
    <property type="project" value="UniProtKB-EC"/>
</dbReference>
<gene>
    <name evidence="3" type="ORF">ILEXP_LOCUS13849</name>
</gene>
<organism evidence="3 4">
    <name type="scientific">Ilex paraguariensis</name>
    <name type="common">yerba mate</name>
    <dbReference type="NCBI Taxonomy" id="185542"/>
    <lineage>
        <taxon>Eukaryota</taxon>
        <taxon>Viridiplantae</taxon>
        <taxon>Streptophyta</taxon>
        <taxon>Embryophyta</taxon>
        <taxon>Tracheophyta</taxon>
        <taxon>Spermatophyta</taxon>
        <taxon>Magnoliopsida</taxon>
        <taxon>eudicotyledons</taxon>
        <taxon>Gunneridae</taxon>
        <taxon>Pentapetalae</taxon>
        <taxon>asterids</taxon>
        <taxon>campanulids</taxon>
        <taxon>Aquifoliales</taxon>
        <taxon>Aquifoliaceae</taxon>
        <taxon>Ilex</taxon>
    </lineage>
</organism>
<comment type="caution">
    <text evidence="3">The sequence shown here is derived from an EMBL/GenBank/DDBJ whole genome shotgun (WGS) entry which is preliminary data.</text>
</comment>
<keyword evidence="4" id="KW-1185">Reference proteome</keyword>
<dbReference type="Gene3D" id="3.20.20.80">
    <property type="entry name" value="Glycosidases"/>
    <property type="match status" value="1"/>
</dbReference>
<feature type="domain" description="Beta-galactosidase beta-sandwich" evidence="2">
    <location>
        <begin position="85"/>
        <end position="139"/>
    </location>
</feature>
<comment type="similarity">
    <text evidence="1">Belongs to the glycosyl hydrolase 35 family.</text>
</comment>
<evidence type="ECO:0000259" key="2">
    <source>
        <dbReference type="Pfam" id="PF17834"/>
    </source>
</evidence>
<reference evidence="3 4" key="1">
    <citation type="submission" date="2024-02" db="EMBL/GenBank/DDBJ databases">
        <authorList>
            <person name="Vignale AGUSTIN F."/>
            <person name="Sosa J E."/>
            <person name="Modenutti C."/>
        </authorList>
    </citation>
    <scope>NUCLEOTIDE SEQUENCE [LARGE SCALE GENOMIC DNA]</scope>
</reference>
<dbReference type="AlphaFoldDB" id="A0ABC8RMH9"/>
<evidence type="ECO:0000256" key="1">
    <source>
        <dbReference type="ARBA" id="ARBA00009809"/>
    </source>
</evidence>
<dbReference type="SUPFAM" id="SSF51445">
    <property type="entry name" value="(Trans)glycosidases"/>
    <property type="match status" value="1"/>
</dbReference>
<dbReference type="InterPro" id="IPR041392">
    <property type="entry name" value="GHD"/>
</dbReference>
<dbReference type="Proteomes" id="UP001642360">
    <property type="component" value="Unassembled WGS sequence"/>
</dbReference>
<dbReference type="Pfam" id="PF17834">
    <property type="entry name" value="GHD"/>
    <property type="match status" value="1"/>
</dbReference>
<protein>
    <recommendedName>
        <fullName evidence="2">Beta-galactosidase beta-sandwich domain-containing protein</fullName>
    </recommendedName>
</protein>
<evidence type="ECO:0000313" key="3">
    <source>
        <dbReference type="EMBL" id="CAK9146017.1"/>
    </source>
</evidence>
<evidence type="ECO:0000313" key="4">
    <source>
        <dbReference type="Proteomes" id="UP001642360"/>
    </source>
</evidence>
<accession>A0ABC8RMH9</accession>
<dbReference type="InterPro" id="IPR001944">
    <property type="entry name" value="Glycoside_Hdrlase_35"/>
</dbReference>
<dbReference type="EMBL" id="CAUOFW020001529">
    <property type="protein sequence ID" value="CAK9146017.1"/>
    <property type="molecule type" value="Genomic_DNA"/>
</dbReference>
<dbReference type="PANTHER" id="PTHR23421">
    <property type="entry name" value="BETA-GALACTOSIDASE RELATED"/>
    <property type="match status" value="1"/>
</dbReference>
<proteinExistence type="inferred from homology"/>